<evidence type="ECO:0000313" key="2">
    <source>
        <dbReference type="EMBL" id="CCV08594.1"/>
    </source>
</evidence>
<evidence type="ECO:0000313" key="3">
    <source>
        <dbReference type="Proteomes" id="UP000012062"/>
    </source>
</evidence>
<dbReference type="AlphaFoldDB" id="M5EUA6"/>
<dbReference type="EMBL" id="CAUM01000146">
    <property type="protein sequence ID" value="CCV08594.1"/>
    <property type="molecule type" value="Genomic_DNA"/>
</dbReference>
<keyword evidence="1" id="KW-0812">Transmembrane</keyword>
<feature type="transmembrane region" description="Helical" evidence="1">
    <location>
        <begin position="82"/>
        <end position="104"/>
    </location>
</feature>
<accession>M5EUA6</accession>
<proteinExistence type="predicted"/>
<feature type="transmembrane region" description="Helical" evidence="1">
    <location>
        <begin position="29"/>
        <end position="51"/>
    </location>
</feature>
<reference evidence="2 3" key="1">
    <citation type="submission" date="2013-02" db="EMBL/GenBank/DDBJ databases">
        <authorList>
            <person name="Genoscope - CEA"/>
        </authorList>
    </citation>
    <scope>NUCLEOTIDE SEQUENCE [LARGE SCALE GENOMIC DNA]</scope>
    <source>
        <strain evidence="2 3">STM 2683</strain>
    </source>
</reference>
<comment type="caution">
    <text evidence="2">The sequence shown here is derived from an EMBL/GenBank/DDBJ whole genome shotgun (WGS) entry which is preliminary data.</text>
</comment>
<sequence length="137" mass="14764">MVDAGLSLSFTKLWRQAVHMMPAISDASILSQTTASGIVFIVLSSFAFYCVRELLSAWRTGSIQSKIGLVHRSSDVVTFRRLVGAIAIAAALASLCLFAVTPGLMRNVFGISDLRVGGALTVLVLFFLVILAAKFRR</sequence>
<gene>
    <name evidence="2" type="ORF">MESS2_760116</name>
</gene>
<keyword evidence="1" id="KW-0472">Membrane</keyword>
<keyword evidence="3" id="KW-1185">Reference proteome</keyword>
<evidence type="ECO:0000256" key="1">
    <source>
        <dbReference type="SAM" id="Phobius"/>
    </source>
</evidence>
<keyword evidence="1" id="KW-1133">Transmembrane helix</keyword>
<dbReference type="Proteomes" id="UP000012062">
    <property type="component" value="Unassembled WGS sequence"/>
</dbReference>
<organism evidence="2 3">
    <name type="scientific">Mesorhizobium metallidurans STM 2683</name>
    <dbReference type="NCBI Taxonomy" id="1297569"/>
    <lineage>
        <taxon>Bacteria</taxon>
        <taxon>Pseudomonadati</taxon>
        <taxon>Pseudomonadota</taxon>
        <taxon>Alphaproteobacteria</taxon>
        <taxon>Hyphomicrobiales</taxon>
        <taxon>Phyllobacteriaceae</taxon>
        <taxon>Mesorhizobium</taxon>
    </lineage>
</organism>
<protein>
    <submittedName>
        <fullName evidence="2">Uncharacterized protein</fullName>
    </submittedName>
</protein>
<feature type="transmembrane region" description="Helical" evidence="1">
    <location>
        <begin position="116"/>
        <end position="135"/>
    </location>
</feature>
<name>M5EUA6_9HYPH</name>